<dbReference type="SUPFAM" id="SSF52058">
    <property type="entry name" value="L domain-like"/>
    <property type="match status" value="1"/>
</dbReference>
<name>A0A9J6BDX4_POLVA</name>
<dbReference type="PROSITE" id="PS51450">
    <property type="entry name" value="LRR"/>
    <property type="match status" value="1"/>
</dbReference>
<dbReference type="Gene3D" id="3.80.10.10">
    <property type="entry name" value="Ribonuclease Inhibitor"/>
    <property type="match status" value="1"/>
</dbReference>
<dbReference type="PANTHER" id="PTHR24373:SF370">
    <property type="entry name" value="FISH-LIPS, ISOFORM E"/>
    <property type="match status" value="1"/>
</dbReference>
<dbReference type="GO" id="GO:0031012">
    <property type="term" value="C:extracellular matrix"/>
    <property type="evidence" value="ECO:0007669"/>
    <property type="project" value="TreeGrafter"/>
</dbReference>
<dbReference type="AlphaFoldDB" id="A0A9J6BDX4"/>
<evidence type="ECO:0000256" key="3">
    <source>
        <dbReference type="ARBA" id="ARBA00022737"/>
    </source>
</evidence>
<keyword evidence="2 4" id="KW-0732">Signal</keyword>
<evidence type="ECO:0000256" key="4">
    <source>
        <dbReference type="SAM" id="SignalP"/>
    </source>
</evidence>
<gene>
    <name evidence="5" type="ORF">PVAND_015879</name>
</gene>
<reference evidence="5" key="1">
    <citation type="submission" date="2021-03" db="EMBL/GenBank/DDBJ databases">
        <title>Chromosome level genome of the anhydrobiotic midge Polypedilum vanderplanki.</title>
        <authorList>
            <person name="Yoshida Y."/>
            <person name="Kikawada T."/>
            <person name="Gusev O."/>
        </authorList>
    </citation>
    <scope>NUCLEOTIDE SEQUENCE</scope>
    <source>
        <strain evidence="5">NIAS01</strain>
        <tissue evidence="5">Whole body or cell culture</tissue>
    </source>
</reference>
<sequence>MKIVILFVSIFVTSTFSARTSTTTIKCDNQQKFDKSQLCSVTNRFYDFDSWQIERIRGITKLIISDIQSEFLPTGISESFPNLISYVTSETTFKSVKKENFRNLKKLETLELKNGQLSRVRRDAFEDLENLVKLNLDNNMIKLISPEHFRELGRLEFLSFNNNEIEELNPRIFRNLLNLKSISAENNKIYSILEGTFESNQNLRNISLKGNSLRFIDEKTFQGLEDLKTVDLQENNCIDKKYEVNEKFRKFLGMIRNDVSETCQNEIKN</sequence>
<dbReference type="Proteomes" id="UP001107558">
    <property type="component" value="Chromosome 4"/>
</dbReference>
<dbReference type="OrthoDB" id="7739973at2759"/>
<evidence type="ECO:0000313" key="5">
    <source>
        <dbReference type="EMBL" id="KAG5667914.1"/>
    </source>
</evidence>
<feature type="signal peptide" evidence="4">
    <location>
        <begin position="1"/>
        <end position="17"/>
    </location>
</feature>
<organism evidence="5 6">
    <name type="scientific">Polypedilum vanderplanki</name>
    <name type="common">Sleeping chironomid midge</name>
    <dbReference type="NCBI Taxonomy" id="319348"/>
    <lineage>
        <taxon>Eukaryota</taxon>
        <taxon>Metazoa</taxon>
        <taxon>Ecdysozoa</taxon>
        <taxon>Arthropoda</taxon>
        <taxon>Hexapoda</taxon>
        <taxon>Insecta</taxon>
        <taxon>Pterygota</taxon>
        <taxon>Neoptera</taxon>
        <taxon>Endopterygota</taxon>
        <taxon>Diptera</taxon>
        <taxon>Nematocera</taxon>
        <taxon>Chironomoidea</taxon>
        <taxon>Chironomidae</taxon>
        <taxon>Chironominae</taxon>
        <taxon>Polypedilum</taxon>
        <taxon>Polypedilum</taxon>
    </lineage>
</organism>
<dbReference type="InterPro" id="IPR026906">
    <property type="entry name" value="LRR_5"/>
</dbReference>
<evidence type="ECO:0000313" key="6">
    <source>
        <dbReference type="Proteomes" id="UP001107558"/>
    </source>
</evidence>
<evidence type="ECO:0000256" key="1">
    <source>
        <dbReference type="ARBA" id="ARBA00022614"/>
    </source>
</evidence>
<evidence type="ECO:0000256" key="2">
    <source>
        <dbReference type="ARBA" id="ARBA00022729"/>
    </source>
</evidence>
<dbReference type="InterPro" id="IPR050328">
    <property type="entry name" value="Dev_Immune_Receptor"/>
</dbReference>
<dbReference type="EMBL" id="JADBJN010000004">
    <property type="protein sequence ID" value="KAG5667914.1"/>
    <property type="molecule type" value="Genomic_DNA"/>
</dbReference>
<dbReference type="Pfam" id="PF13306">
    <property type="entry name" value="LRR_5"/>
    <property type="match status" value="1"/>
</dbReference>
<comment type="caution">
    <text evidence="5">The sequence shown here is derived from an EMBL/GenBank/DDBJ whole genome shotgun (WGS) entry which is preliminary data.</text>
</comment>
<dbReference type="GO" id="GO:0005615">
    <property type="term" value="C:extracellular space"/>
    <property type="evidence" value="ECO:0007669"/>
    <property type="project" value="TreeGrafter"/>
</dbReference>
<feature type="chain" id="PRO_5039926026" evidence="4">
    <location>
        <begin position="18"/>
        <end position="269"/>
    </location>
</feature>
<dbReference type="InterPro" id="IPR001611">
    <property type="entry name" value="Leu-rich_rpt"/>
</dbReference>
<dbReference type="InterPro" id="IPR003591">
    <property type="entry name" value="Leu-rich_rpt_typical-subtyp"/>
</dbReference>
<proteinExistence type="predicted"/>
<dbReference type="PANTHER" id="PTHR24373">
    <property type="entry name" value="SLIT RELATED LEUCINE-RICH REPEAT NEURONAL PROTEIN"/>
    <property type="match status" value="1"/>
</dbReference>
<accession>A0A9J6BDX4</accession>
<keyword evidence="1" id="KW-0433">Leucine-rich repeat</keyword>
<protein>
    <submittedName>
        <fullName evidence="5">Uncharacterized protein</fullName>
    </submittedName>
</protein>
<keyword evidence="3" id="KW-0677">Repeat</keyword>
<keyword evidence="6" id="KW-1185">Reference proteome</keyword>
<dbReference type="SMART" id="SM00369">
    <property type="entry name" value="LRR_TYP"/>
    <property type="match status" value="5"/>
</dbReference>
<dbReference type="InterPro" id="IPR032675">
    <property type="entry name" value="LRR_dom_sf"/>
</dbReference>